<dbReference type="Gene3D" id="2.60.40.10">
    <property type="entry name" value="Immunoglobulins"/>
    <property type="match status" value="2"/>
</dbReference>
<dbReference type="InterPro" id="IPR001434">
    <property type="entry name" value="OmcB-like_DUF11"/>
</dbReference>
<dbReference type="PANTHER" id="PTHR34819">
    <property type="entry name" value="LARGE CYSTEINE-RICH PERIPLASMIC PROTEIN OMCB"/>
    <property type="match status" value="1"/>
</dbReference>
<evidence type="ECO:0000313" key="4">
    <source>
        <dbReference type="EMBL" id="MCP9762575.1"/>
    </source>
</evidence>
<dbReference type="EMBL" id="RJUF01000012">
    <property type="protein sequence ID" value="MCP9762575.1"/>
    <property type="molecule type" value="Genomic_DNA"/>
</dbReference>
<dbReference type="PANTHER" id="PTHR34819:SF3">
    <property type="entry name" value="CELL SURFACE PROTEIN"/>
    <property type="match status" value="1"/>
</dbReference>
<evidence type="ECO:0000259" key="2">
    <source>
        <dbReference type="Pfam" id="PF01345"/>
    </source>
</evidence>
<dbReference type="InterPro" id="IPR051172">
    <property type="entry name" value="Chlamydia_OmcB"/>
</dbReference>
<dbReference type="RefSeq" id="WP_255036346.1">
    <property type="nucleotide sequence ID" value="NZ_RJUF01000012.1"/>
</dbReference>
<evidence type="ECO:0000313" key="5">
    <source>
        <dbReference type="Proteomes" id="UP001204144"/>
    </source>
</evidence>
<dbReference type="Pfam" id="PF01345">
    <property type="entry name" value="DUF11"/>
    <property type="match status" value="2"/>
</dbReference>
<dbReference type="AlphaFoldDB" id="A0AAE3H1J1"/>
<feature type="domain" description="DUF11" evidence="2">
    <location>
        <begin position="212"/>
        <end position="325"/>
    </location>
</feature>
<protein>
    <submittedName>
        <fullName evidence="4">DUF11 domain-containing protein</fullName>
    </submittedName>
</protein>
<dbReference type="InterPro" id="IPR036179">
    <property type="entry name" value="Ig-like_dom_sf"/>
</dbReference>
<dbReference type="InterPro" id="IPR047589">
    <property type="entry name" value="DUF11_rpt"/>
</dbReference>
<feature type="compositionally biased region" description="Polar residues" evidence="1">
    <location>
        <begin position="318"/>
        <end position="335"/>
    </location>
</feature>
<keyword evidence="5" id="KW-1185">Reference proteome</keyword>
<evidence type="ECO:0000256" key="1">
    <source>
        <dbReference type="SAM" id="MobiDB-lite"/>
    </source>
</evidence>
<dbReference type="Gene3D" id="2.60.40.1170">
    <property type="entry name" value="Mu homology domain, subdomain B"/>
    <property type="match status" value="1"/>
</dbReference>
<feature type="domain" description="DUF11" evidence="2">
    <location>
        <begin position="344"/>
        <end position="456"/>
    </location>
</feature>
<organism evidence="4 5">
    <name type="scientific">Lacihabitans soyangensis</name>
    <dbReference type="NCBI Taxonomy" id="869394"/>
    <lineage>
        <taxon>Bacteria</taxon>
        <taxon>Pseudomonadati</taxon>
        <taxon>Bacteroidota</taxon>
        <taxon>Cytophagia</taxon>
        <taxon>Cytophagales</taxon>
        <taxon>Leadbetterellaceae</taxon>
        <taxon>Lacihabitans</taxon>
    </lineage>
</organism>
<comment type="caution">
    <text evidence="4">The sequence shown here is derived from an EMBL/GenBank/DDBJ whole genome shotgun (WGS) entry which is preliminary data.</text>
</comment>
<feature type="domain" description="CshA" evidence="3">
    <location>
        <begin position="24"/>
        <end position="97"/>
    </location>
</feature>
<dbReference type="SUPFAM" id="SSF48726">
    <property type="entry name" value="Immunoglobulin"/>
    <property type="match status" value="1"/>
</dbReference>
<feature type="non-terminal residue" evidence="4">
    <location>
        <position position="1"/>
    </location>
</feature>
<accession>A0AAE3H1J1</accession>
<name>A0AAE3H1J1_9BACT</name>
<dbReference type="InterPro" id="IPR013783">
    <property type="entry name" value="Ig-like_fold"/>
</dbReference>
<dbReference type="Pfam" id="PF19076">
    <property type="entry name" value="CshA_repeat"/>
    <property type="match status" value="1"/>
</dbReference>
<dbReference type="Proteomes" id="UP001204144">
    <property type="component" value="Unassembled WGS sequence"/>
</dbReference>
<dbReference type="NCBIfam" id="TIGR01451">
    <property type="entry name" value="B_ant_repeat"/>
    <property type="match status" value="2"/>
</dbReference>
<sequence>LNNPIGVPVVINIISNDTLSSGFNPTASQVSVDLNPSLPGIQNTLTVAGEGVYVYDSLTGNVTFTPEPTFVTDPSPIDYVLIEKSTGLDSTATIVITVVEEQPIAVNDSSLNNPYGSIIVINIIENDTLSNGLTPTANQVTVDLDVNTPGIQDTLIVTGEGVFVYDSLTGQVTFTPETNFVNNPSPIVYTLVEKTTGLTDQASIIITYIGADLSLTKSVNMQNVNVGDTLTFTINIRNAGPAVATNVQIKDALPKGYSNISNITSNGIYLNDTITWEINSLNVNADTSFTYNVIVNAPTGSLDEYKNVAQITAADQLDPNSTPNNNIPSENDQDSVTPNIQIADLSIEKSINNSSPQVGEVVAFSIKIKNNGPDNASGVDVIDYLPNGFGSISNISNAGTIVDTTIIWNNLSVNNGDSLTVTFNAVVLPFSQSVNYTNTSEIISSNQYDPDSRVNNFNGVIAEDEESLVCVFPGTLSDTTLCEGENLVFTIDQGQTYQWSGPNGFTSTSNTFSLTNIGIVNAGVYNVLITNGACSITKSFNLTVTGKPNVVVEATNSGCQGSASMNNGRIRISGFAIGSNYQLSPGAVFNVSSATNLQSIPLDGIIKNDVTNTNQSFTVRVFNTNNCFRDYRVDFVEIDCQCPAEICIPFIIKKVK</sequence>
<dbReference type="InterPro" id="IPR026395">
    <property type="entry name" value="CshA_fibril"/>
</dbReference>
<gene>
    <name evidence="4" type="ORF">EGI31_06375</name>
</gene>
<reference evidence="4 5" key="1">
    <citation type="submission" date="2018-11" db="EMBL/GenBank/DDBJ databases">
        <title>Novel bacteria species description.</title>
        <authorList>
            <person name="Han J.-H."/>
        </authorList>
    </citation>
    <scope>NUCLEOTIDE SEQUENCE [LARGE SCALE GENOMIC DNA]</scope>
    <source>
        <strain evidence="4 5">KCTC23259</strain>
    </source>
</reference>
<feature type="region of interest" description="Disordered" evidence="1">
    <location>
        <begin position="314"/>
        <end position="335"/>
    </location>
</feature>
<evidence type="ECO:0000259" key="3">
    <source>
        <dbReference type="Pfam" id="PF19076"/>
    </source>
</evidence>
<proteinExistence type="predicted"/>